<accession>A0A418WTM7</accession>
<keyword evidence="1" id="KW-0472">Membrane</keyword>
<proteinExistence type="predicted"/>
<evidence type="ECO:0000313" key="4">
    <source>
        <dbReference type="Proteomes" id="UP000284605"/>
    </source>
</evidence>
<evidence type="ECO:0000313" key="3">
    <source>
        <dbReference type="EMBL" id="RJF94526.1"/>
    </source>
</evidence>
<name>A0A418WTM7_9PROT</name>
<keyword evidence="1" id="KW-1133">Transmembrane helix</keyword>
<evidence type="ECO:0000259" key="2">
    <source>
        <dbReference type="Pfam" id="PF07811"/>
    </source>
</evidence>
<dbReference type="Proteomes" id="UP000284605">
    <property type="component" value="Unassembled WGS sequence"/>
</dbReference>
<organism evidence="3 4">
    <name type="scientific">Oleomonas cavernae</name>
    <dbReference type="NCBI Taxonomy" id="2320859"/>
    <lineage>
        <taxon>Bacteria</taxon>
        <taxon>Pseudomonadati</taxon>
        <taxon>Pseudomonadota</taxon>
        <taxon>Alphaproteobacteria</taxon>
        <taxon>Acetobacterales</taxon>
        <taxon>Acetobacteraceae</taxon>
        <taxon>Oleomonas</taxon>
    </lineage>
</organism>
<dbReference type="AlphaFoldDB" id="A0A418WTM7"/>
<dbReference type="Pfam" id="PF07811">
    <property type="entry name" value="TadE"/>
    <property type="match status" value="1"/>
</dbReference>
<reference evidence="3 4" key="1">
    <citation type="submission" date="2018-09" db="EMBL/GenBank/DDBJ databases">
        <authorList>
            <person name="Zhu H."/>
        </authorList>
    </citation>
    <scope>NUCLEOTIDE SEQUENCE [LARGE SCALE GENOMIC DNA]</scope>
    <source>
        <strain evidence="3 4">K1W22B-8</strain>
    </source>
</reference>
<dbReference type="InterPro" id="IPR012495">
    <property type="entry name" value="TadE-like_dom"/>
</dbReference>
<keyword evidence="1" id="KW-0812">Transmembrane</keyword>
<protein>
    <recommendedName>
        <fullName evidence="2">TadE-like domain-containing protein</fullName>
    </recommendedName>
</protein>
<evidence type="ECO:0000256" key="1">
    <source>
        <dbReference type="SAM" id="Phobius"/>
    </source>
</evidence>
<feature type="transmembrane region" description="Helical" evidence="1">
    <location>
        <begin position="29"/>
        <end position="51"/>
    </location>
</feature>
<gene>
    <name evidence="3" type="ORF">D3874_01435</name>
</gene>
<sequence length="150" mass="16217">MLGPISRVMMPVSSIDQGRGERGAAVIEFALIASLMVTLLFGVMTYGEILADYVQLRYRLGELSRQVSVGEDAADRQEIYNRAIAEALQGFMQPRTGCAGPTFSPLTLPTAGQVTITVTFSLDDSCRIMPEVLPIPDELSVDSTFTVPAD</sequence>
<dbReference type="EMBL" id="QYUK01000008">
    <property type="protein sequence ID" value="RJF94526.1"/>
    <property type="molecule type" value="Genomic_DNA"/>
</dbReference>
<keyword evidence="4" id="KW-1185">Reference proteome</keyword>
<feature type="domain" description="TadE-like" evidence="2">
    <location>
        <begin position="23"/>
        <end position="55"/>
    </location>
</feature>
<comment type="caution">
    <text evidence="3">The sequence shown here is derived from an EMBL/GenBank/DDBJ whole genome shotgun (WGS) entry which is preliminary data.</text>
</comment>